<sequence>GDVHNAIRNLVEVMKQELLDSHSVRLDGLGTFTVISRARGKGVSSFDSVNHTQIAQLWVRFTPVSTYNHIDGTTRSIFTGVEFERVDKKNTPPPVTPGVFSVTDVTLNGTSVPQGSGELSVSSGNTLQIIGSHLGDAGLKATILIGDPTAPLSTVALANIGSVTVDASGASITVNITMNGRITRLLRADDDTLVYSFE</sequence>
<dbReference type="InterPro" id="IPR000119">
    <property type="entry name" value="Hist_DNA-bd"/>
</dbReference>
<reference evidence="1" key="1">
    <citation type="submission" date="2019-03" db="EMBL/GenBank/DDBJ databases">
        <title>Single cell metagenomics reveals metabolic interactions within the superorganism composed of flagellate Streblomastix strix and complex community of Bacteroidetes bacteria on its surface.</title>
        <authorList>
            <person name="Treitli S.C."/>
            <person name="Kolisko M."/>
            <person name="Husnik F."/>
            <person name="Keeling P."/>
            <person name="Hampl V."/>
        </authorList>
    </citation>
    <scope>NUCLEOTIDE SEQUENCE</scope>
    <source>
        <strain evidence="1">STM</strain>
    </source>
</reference>
<dbReference type="InterPro" id="IPR010992">
    <property type="entry name" value="IHF-like_DNA-bd_dom_sf"/>
</dbReference>
<dbReference type="Pfam" id="PF00216">
    <property type="entry name" value="Bac_DNA_binding"/>
    <property type="match status" value="1"/>
</dbReference>
<dbReference type="EMBL" id="SNRY01002223">
    <property type="protein sequence ID" value="KAA6326125.1"/>
    <property type="molecule type" value="Genomic_DNA"/>
</dbReference>
<organism evidence="1">
    <name type="scientific">termite gut metagenome</name>
    <dbReference type="NCBI Taxonomy" id="433724"/>
    <lineage>
        <taxon>unclassified sequences</taxon>
        <taxon>metagenomes</taxon>
        <taxon>organismal metagenomes</taxon>
    </lineage>
</organism>
<dbReference type="SUPFAM" id="SSF47729">
    <property type="entry name" value="IHF-like DNA-binding proteins"/>
    <property type="match status" value="1"/>
</dbReference>
<protein>
    <recommendedName>
        <fullName evidence="2">HU domain-containing protein</fullName>
    </recommendedName>
</protein>
<dbReference type="AlphaFoldDB" id="A0A5J4QXW9"/>
<comment type="caution">
    <text evidence="1">The sequence shown here is derived from an EMBL/GenBank/DDBJ whole genome shotgun (WGS) entry which is preliminary data.</text>
</comment>
<evidence type="ECO:0000313" key="1">
    <source>
        <dbReference type="EMBL" id="KAA6326125.1"/>
    </source>
</evidence>
<name>A0A5J4QXW9_9ZZZZ</name>
<gene>
    <name evidence="1" type="ORF">EZS27_024739</name>
</gene>
<feature type="non-terminal residue" evidence="1">
    <location>
        <position position="1"/>
    </location>
</feature>
<dbReference type="GO" id="GO:0003677">
    <property type="term" value="F:DNA binding"/>
    <property type="evidence" value="ECO:0007669"/>
    <property type="project" value="InterPro"/>
</dbReference>
<evidence type="ECO:0008006" key="2">
    <source>
        <dbReference type="Google" id="ProtNLM"/>
    </source>
</evidence>
<accession>A0A5J4QXW9</accession>
<dbReference type="GO" id="GO:0030527">
    <property type="term" value="F:structural constituent of chromatin"/>
    <property type="evidence" value="ECO:0007669"/>
    <property type="project" value="InterPro"/>
</dbReference>
<proteinExistence type="predicted"/>